<feature type="transmembrane region" description="Helical" evidence="10">
    <location>
        <begin position="310"/>
        <end position="331"/>
    </location>
</feature>
<evidence type="ECO:0000256" key="4">
    <source>
        <dbReference type="ARBA" id="ARBA00022692"/>
    </source>
</evidence>
<evidence type="ECO:0000256" key="6">
    <source>
        <dbReference type="ARBA" id="ARBA00022840"/>
    </source>
</evidence>
<dbReference type="OrthoDB" id="6500128at2759"/>
<comment type="subcellular location">
    <subcellularLocation>
        <location evidence="1">Cell membrane</location>
        <topology evidence="1">Multi-pass membrane protein</topology>
    </subcellularLocation>
</comment>
<dbReference type="InterPro" id="IPR044746">
    <property type="entry name" value="ABCC_6TM_D1"/>
</dbReference>
<dbReference type="GO" id="GO:0140359">
    <property type="term" value="F:ABC-type transporter activity"/>
    <property type="evidence" value="ECO:0007669"/>
    <property type="project" value="InterPro"/>
</dbReference>
<dbReference type="InterPro" id="IPR003439">
    <property type="entry name" value="ABC_transporter-like_ATP-bd"/>
</dbReference>
<dbReference type="Gene3D" id="1.20.1560.10">
    <property type="entry name" value="ABC transporter type 1, transmembrane domain"/>
    <property type="match status" value="2"/>
</dbReference>
<dbReference type="GO" id="GO:0005524">
    <property type="term" value="F:ATP binding"/>
    <property type="evidence" value="ECO:0007669"/>
    <property type="project" value="UniProtKB-KW"/>
</dbReference>
<name>A0A179EYT5_METCM</name>
<dbReference type="GO" id="GO:0005886">
    <property type="term" value="C:plasma membrane"/>
    <property type="evidence" value="ECO:0007669"/>
    <property type="project" value="UniProtKB-SubCell"/>
</dbReference>
<feature type="domain" description="ABC transporter" evidence="11">
    <location>
        <begin position="1226"/>
        <end position="1458"/>
    </location>
</feature>
<dbReference type="RefSeq" id="XP_018136525.1">
    <property type="nucleotide sequence ID" value="XM_018289169.1"/>
</dbReference>
<accession>A0A179EYT5</accession>
<sequence>MSCVAGVDSSLGPRVDPACRQFDFTLAFEDVVFVCVPAALFIVPALVQIAILLQKQAEVQRKLDVFVGVKLLALIAALATQLAVLGIRVQTTALVTSVSLAGNVLASVATAAATVLSFTSYRKSARPSTLLALYLSAAVLLGIARARTFWLITGSSSASASLIASLALLLSALFLESLDSKPLDANVAQTQGETPELYSGFWNRITFSWLATTFWVGYSKVISVNDLPGLDPKLHSHALQDQLSSNWNKSDKKGRYAILRVCIRTFWPSLVSTVIPRLCVTVFTFSQPFLVNTTLSYVGASERDADYGRGLIGAWVLVYLGIAVSNSVYSYQNLRFSLRIRGSLIALVFQRNVNTRPVDMGDITGVTLMGTDVERIVSGMQMFNELWGSLLDVAVAAWLLERQLSLACLAPIVLILIFVAITSKISASASTSQRQWVEKVQERLRVTTAVLRDMKSVKLLGLPTVLSKVISAIRLDEIKTSEGFRKIIVATILLSLTPINLAPVVTFAVYVIISLYWKDSTLLTAQAFTAVALIGLLVNPVIVFIQTLPNFLQTTGCFGRIQEYCNYADTAAQAKKPSVNSDSAQAENPIIDDREEGVGGFRENNNTIKLEDYLDGETFAWKDKGTNVLTNTHVPVLSGSINVIAGPTASGKSALLTALLGEMAASTGSQSRPISGTVAYCAQNPWLENGTIRESILGVSEYDPKWYNKVVWACGLDVDLARAEKKDKIKIGSGGLNLSGGQKHRIALARAVYSRHKTILLDDIFSSLDANTSSAVRERLLGANGLLRQDTQTVILVSNDLAFISLADNIAVVQDGQVLEFGSYLELSKSGGYIGSPKLPGDNNPSNSVARGTPESKDEAIASPPVDISGELEDTPEDSSKELEDLRRKNGDASVYKYYFASAGYLITGVNIFVMLIWTVTTEFSSIWIKWWSEANEKQANEKIGMYLGVYAALGVLATVGACLAAWTALIPIISKSAIKLHDDLLETTMRAPLRFFSTTDSGEILNRFSQDMELIDMELPSTMINYSSTAFTCAAKVIIIAIFSKYLGIVIPFMGTLLFFLQRFYLQTSRQLRHLSIEAKAPLYTSFTAVSEGLVTIRAFGWERQYQERCQRLIDASQRPEYMLSCIQYCLGFVLELLTAVLAVALVTITITLADQFSAGSVGVGLVMVISLSEVLVRLIKSWTRLETSIGAAARVKRYIADTESEVAQTNVVDISSHWPEAGQLEIENLTASYSADAEPALNSISLTVKPGQHIAICGRTGSGKSSIILSILQMIDTKPDGAITIDGVDVSAVNPTQLRQRINIVPQNAFLFPGTIRLNLDPFFAASDEAIVRALERVELWSVVQEKGGLEVAMDDKVWSVGQKQLFCLARALIRKSKVLFLDEAMSNVDASTEKIAHDIINTDFKGCTVLSIMHRLSHIHSFDRVAVIAEGSLIEYDEPAKLLGRPSQFAELYAASNHQGTAPATEKTTSG</sequence>
<feature type="transmembrane region" description="Helical" evidence="10">
    <location>
        <begin position="944"/>
        <end position="970"/>
    </location>
</feature>
<evidence type="ECO:0000256" key="2">
    <source>
        <dbReference type="ARBA" id="ARBA00022448"/>
    </source>
</evidence>
<dbReference type="CDD" id="cd18580">
    <property type="entry name" value="ABC_6TM_ABCC_D2"/>
    <property type="match status" value="1"/>
</dbReference>
<keyword evidence="14" id="KW-1185">Reference proteome</keyword>
<evidence type="ECO:0000313" key="14">
    <source>
        <dbReference type="Proteomes" id="UP000078397"/>
    </source>
</evidence>
<dbReference type="STRING" id="1380566.A0A179EYT5"/>
<keyword evidence="8 10" id="KW-0472">Membrane</keyword>
<dbReference type="CDD" id="cd03244">
    <property type="entry name" value="ABCC_MRP_domain2"/>
    <property type="match status" value="1"/>
</dbReference>
<dbReference type="Pfam" id="PF00664">
    <property type="entry name" value="ABC_membrane"/>
    <property type="match status" value="1"/>
</dbReference>
<reference evidence="13 14" key="1">
    <citation type="journal article" date="2016" name="PLoS Pathog.">
        <title>Biosynthesis of antibiotic leucinostatins in bio-control fungus Purpureocillium lilacinum and their inhibition on phytophthora revealed by genome mining.</title>
        <authorList>
            <person name="Wang G."/>
            <person name="Liu Z."/>
            <person name="Lin R."/>
            <person name="Li E."/>
            <person name="Mao Z."/>
            <person name="Ling J."/>
            <person name="Yang Y."/>
            <person name="Yin W.B."/>
            <person name="Xie B."/>
        </authorList>
    </citation>
    <scope>NUCLEOTIDE SEQUENCE [LARGE SCALE GENOMIC DNA]</scope>
    <source>
        <strain evidence="13">170</strain>
    </source>
</reference>
<feature type="transmembrane region" description="Helical" evidence="10">
    <location>
        <begin position="158"/>
        <end position="175"/>
    </location>
</feature>
<evidence type="ECO:0000259" key="11">
    <source>
        <dbReference type="PROSITE" id="PS50893"/>
    </source>
</evidence>
<gene>
    <name evidence="13" type="ORF">VFPPC_10869</name>
</gene>
<dbReference type="Gene3D" id="3.40.50.300">
    <property type="entry name" value="P-loop containing nucleotide triphosphate hydrolases"/>
    <property type="match status" value="2"/>
</dbReference>
<feature type="domain" description="ABC transmembrane type-1" evidence="12">
    <location>
        <begin position="912"/>
        <end position="1189"/>
    </location>
</feature>
<dbReference type="EMBL" id="LSBJ02000002">
    <property type="protein sequence ID" value="OAQ58354.1"/>
    <property type="molecule type" value="Genomic_DNA"/>
</dbReference>
<keyword evidence="6" id="KW-0067">ATP-binding</keyword>
<protein>
    <submittedName>
        <fullName evidence="13">ABC multidrug transporter</fullName>
    </submittedName>
</protein>
<feature type="domain" description="ABC transporter" evidence="11">
    <location>
        <begin position="608"/>
        <end position="840"/>
    </location>
</feature>
<dbReference type="Proteomes" id="UP000078397">
    <property type="component" value="Unassembled WGS sequence"/>
</dbReference>
<keyword evidence="2" id="KW-0813">Transport</keyword>
<dbReference type="InterPro" id="IPR011527">
    <property type="entry name" value="ABC1_TM_dom"/>
</dbReference>
<dbReference type="InterPro" id="IPR056227">
    <property type="entry name" value="TMD0_ABC"/>
</dbReference>
<evidence type="ECO:0000256" key="8">
    <source>
        <dbReference type="ARBA" id="ARBA00023136"/>
    </source>
</evidence>
<evidence type="ECO:0000256" key="10">
    <source>
        <dbReference type="SAM" id="Phobius"/>
    </source>
</evidence>
<dbReference type="GO" id="GO:0016887">
    <property type="term" value="F:ATP hydrolysis activity"/>
    <property type="evidence" value="ECO:0007669"/>
    <property type="project" value="InterPro"/>
</dbReference>
<dbReference type="SUPFAM" id="SSF90123">
    <property type="entry name" value="ABC transporter transmembrane region"/>
    <property type="match status" value="2"/>
</dbReference>
<dbReference type="Pfam" id="PF00005">
    <property type="entry name" value="ABC_tran"/>
    <property type="match status" value="2"/>
</dbReference>
<evidence type="ECO:0000259" key="12">
    <source>
        <dbReference type="PROSITE" id="PS50929"/>
    </source>
</evidence>
<evidence type="ECO:0000256" key="3">
    <source>
        <dbReference type="ARBA" id="ARBA00022475"/>
    </source>
</evidence>
<feature type="transmembrane region" description="Helical" evidence="10">
    <location>
        <begin position="93"/>
        <end position="118"/>
    </location>
</feature>
<dbReference type="Pfam" id="PF24357">
    <property type="entry name" value="TMD0_ABC"/>
    <property type="match status" value="1"/>
</dbReference>
<keyword evidence="7 10" id="KW-1133">Transmembrane helix</keyword>
<dbReference type="FunFam" id="1.20.1560.10:FF:000055">
    <property type="entry name" value="ABC multidrug transporter (Eurofung)"/>
    <property type="match status" value="1"/>
</dbReference>
<feature type="transmembrane region" description="Helical" evidence="10">
    <location>
        <begin position="1050"/>
        <end position="1067"/>
    </location>
</feature>
<dbReference type="PROSITE" id="PS50893">
    <property type="entry name" value="ABC_TRANSPORTER_2"/>
    <property type="match status" value="2"/>
</dbReference>
<feature type="transmembrane region" description="Helical" evidence="10">
    <location>
        <begin position="1130"/>
        <end position="1152"/>
    </location>
</feature>
<proteinExistence type="predicted"/>
<dbReference type="InterPro" id="IPR036640">
    <property type="entry name" value="ABC1_TM_sf"/>
</dbReference>
<dbReference type="CDD" id="cd18579">
    <property type="entry name" value="ABC_6TM_ABCC_D1"/>
    <property type="match status" value="1"/>
</dbReference>
<evidence type="ECO:0000313" key="13">
    <source>
        <dbReference type="EMBL" id="OAQ58354.1"/>
    </source>
</evidence>
<dbReference type="InterPro" id="IPR003593">
    <property type="entry name" value="AAA+_ATPase"/>
</dbReference>
<dbReference type="InterPro" id="IPR044726">
    <property type="entry name" value="ABCC_6TM_D2"/>
</dbReference>
<dbReference type="FunFam" id="1.20.1560.10:FF:000066">
    <property type="entry name" value="ABC multidrug transporter (Eurofung)"/>
    <property type="match status" value="1"/>
</dbReference>
<dbReference type="SUPFAM" id="SSF52540">
    <property type="entry name" value="P-loop containing nucleoside triphosphate hydrolases"/>
    <property type="match status" value="2"/>
</dbReference>
<comment type="caution">
    <text evidence="13">The sequence shown here is derived from an EMBL/GenBank/DDBJ whole genome shotgun (WGS) entry which is preliminary data.</text>
</comment>
<keyword evidence="3" id="KW-1003">Cell membrane</keyword>
<dbReference type="FunFam" id="3.40.50.300:FF:000838">
    <property type="entry name" value="ABC multidrug transporter (Eurofung)"/>
    <property type="match status" value="1"/>
</dbReference>
<dbReference type="GeneID" id="28853163"/>
<feature type="transmembrane region" description="Helical" evidence="10">
    <location>
        <begin position="265"/>
        <end position="290"/>
    </location>
</feature>
<dbReference type="PANTHER" id="PTHR24223">
    <property type="entry name" value="ATP-BINDING CASSETTE SUB-FAMILY C"/>
    <property type="match status" value="1"/>
</dbReference>
<feature type="transmembrane region" description="Helical" evidence="10">
    <location>
        <begin position="65"/>
        <end position="87"/>
    </location>
</feature>
<feature type="transmembrane region" description="Helical" evidence="10">
    <location>
        <begin position="31"/>
        <end position="53"/>
    </location>
</feature>
<organism evidence="13 14">
    <name type="scientific">Pochonia chlamydosporia 170</name>
    <dbReference type="NCBI Taxonomy" id="1380566"/>
    <lineage>
        <taxon>Eukaryota</taxon>
        <taxon>Fungi</taxon>
        <taxon>Dikarya</taxon>
        <taxon>Ascomycota</taxon>
        <taxon>Pezizomycotina</taxon>
        <taxon>Sordariomycetes</taxon>
        <taxon>Hypocreomycetidae</taxon>
        <taxon>Hypocreales</taxon>
        <taxon>Clavicipitaceae</taxon>
        <taxon>Pochonia</taxon>
    </lineage>
</organism>
<feature type="domain" description="ABC transmembrane type-1" evidence="12">
    <location>
        <begin position="278"/>
        <end position="553"/>
    </location>
</feature>
<feature type="transmembrane region" description="Helical" evidence="10">
    <location>
        <begin position="487"/>
        <end position="517"/>
    </location>
</feature>
<evidence type="ECO:0000256" key="1">
    <source>
        <dbReference type="ARBA" id="ARBA00004651"/>
    </source>
</evidence>
<dbReference type="KEGG" id="pchm:VFPPC_10869"/>
<dbReference type="PROSITE" id="PS50929">
    <property type="entry name" value="ABC_TM1F"/>
    <property type="match status" value="2"/>
</dbReference>
<feature type="transmembrane region" description="Helical" evidence="10">
    <location>
        <begin position="1158"/>
        <end position="1178"/>
    </location>
</feature>
<feature type="transmembrane region" description="Helical" evidence="10">
    <location>
        <begin position="130"/>
        <end position="152"/>
    </location>
</feature>
<keyword evidence="5" id="KW-0547">Nucleotide-binding</keyword>
<keyword evidence="4 10" id="KW-0812">Transmembrane</keyword>
<dbReference type="InterPro" id="IPR027417">
    <property type="entry name" value="P-loop_NTPase"/>
</dbReference>
<evidence type="ECO:0000256" key="7">
    <source>
        <dbReference type="ARBA" id="ARBA00022989"/>
    </source>
</evidence>
<dbReference type="InterPro" id="IPR050173">
    <property type="entry name" value="ABC_transporter_C-like"/>
</dbReference>
<dbReference type="SMART" id="SM00382">
    <property type="entry name" value="AAA"/>
    <property type="match status" value="2"/>
</dbReference>
<feature type="region of interest" description="Disordered" evidence="9">
    <location>
        <begin position="836"/>
        <end position="883"/>
    </location>
</feature>
<feature type="transmembrane region" description="Helical" evidence="10">
    <location>
        <begin position="523"/>
        <end position="545"/>
    </location>
</feature>
<feature type="transmembrane region" description="Helical" evidence="10">
    <location>
        <begin position="898"/>
        <end position="918"/>
    </location>
</feature>
<dbReference type="PANTHER" id="PTHR24223:SF404">
    <property type="entry name" value="ABC MULTIDRUG TRANSPORTER (EUROFUNG)-RELATED"/>
    <property type="match status" value="1"/>
</dbReference>
<evidence type="ECO:0000256" key="5">
    <source>
        <dbReference type="ARBA" id="ARBA00022741"/>
    </source>
</evidence>
<evidence type="ECO:0000256" key="9">
    <source>
        <dbReference type="SAM" id="MobiDB-lite"/>
    </source>
</evidence>